<dbReference type="InterPro" id="IPR040052">
    <property type="entry name" value="RBM17"/>
</dbReference>
<feature type="region of interest" description="Disordered" evidence="1">
    <location>
        <begin position="54"/>
        <end position="76"/>
    </location>
</feature>
<feature type="compositionally biased region" description="Low complexity" evidence="1">
    <location>
        <begin position="130"/>
        <end position="144"/>
    </location>
</feature>
<dbReference type="EMBL" id="BNJQ01000025">
    <property type="protein sequence ID" value="GHP09456.1"/>
    <property type="molecule type" value="Genomic_DNA"/>
</dbReference>
<dbReference type="Proteomes" id="UP000660262">
    <property type="component" value="Unassembled WGS sequence"/>
</dbReference>
<dbReference type="PROSITE" id="PS50174">
    <property type="entry name" value="G_PATCH"/>
    <property type="match status" value="1"/>
</dbReference>
<dbReference type="InterPro" id="IPR000467">
    <property type="entry name" value="G_patch_dom"/>
</dbReference>
<organism evidence="3 4">
    <name type="scientific">Pycnococcus provasolii</name>
    <dbReference type="NCBI Taxonomy" id="41880"/>
    <lineage>
        <taxon>Eukaryota</taxon>
        <taxon>Viridiplantae</taxon>
        <taxon>Chlorophyta</taxon>
        <taxon>Pseudoscourfieldiophyceae</taxon>
        <taxon>Pseudoscourfieldiales</taxon>
        <taxon>Pycnococcaceae</taxon>
        <taxon>Pycnococcus</taxon>
    </lineage>
</organism>
<evidence type="ECO:0000259" key="2">
    <source>
        <dbReference type="PROSITE" id="PS50174"/>
    </source>
</evidence>
<dbReference type="GO" id="GO:0003676">
    <property type="term" value="F:nucleic acid binding"/>
    <property type="evidence" value="ECO:0007669"/>
    <property type="project" value="InterPro"/>
</dbReference>
<comment type="caution">
    <text evidence="3">The sequence shown here is derived from an EMBL/GenBank/DDBJ whole genome shotgun (WGS) entry which is preliminary data.</text>
</comment>
<feature type="domain" description="G-patch" evidence="2">
    <location>
        <begin position="229"/>
        <end position="275"/>
    </location>
</feature>
<dbReference type="GO" id="GO:0071011">
    <property type="term" value="C:precatalytic spliceosome"/>
    <property type="evidence" value="ECO:0007669"/>
    <property type="project" value="TreeGrafter"/>
</dbReference>
<dbReference type="GO" id="GO:0045292">
    <property type="term" value="P:mRNA cis splicing, via spliceosome"/>
    <property type="evidence" value="ECO:0007669"/>
    <property type="project" value="InterPro"/>
</dbReference>
<dbReference type="Pfam" id="PF01585">
    <property type="entry name" value="G-patch"/>
    <property type="match status" value="1"/>
</dbReference>
<evidence type="ECO:0000313" key="4">
    <source>
        <dbReference type="Proteomes" id="UP000660262"/>
    </source>
</evidence>
<accession>A0A830HPP1</accession>
<reference evidence="3" key="1">
    <citation type="submission" date="2020-10" db="EMBL/GenBank/DDBJ databases">
        <title>Unveiling of a novel bifunctional photoreceptor, Dualchrome1, isolated from a cosmopolitan green alga.</title>
        <authorList>
            <person name="Suzuki S."/>
            <person name="Kawachi M."/>
        </authorList>
    </citation>
    <scope>NUCLEOTIDE SEQUENCE</scope>
    <source>
        <strain evidence="3">NIES 2893</strain>
    </source>
</reference>
<evidence type="ECO:0000256" key="1">
    <source>
        <dbReference type="SAM" id="MobiDB-lite"/>
    </source>
</evidence>
<evidence type="ECO:0000313" key="3">
    <source>
        <dbReference type="EMBL" id="GHP09456.1"/>
    </source>
</evidence>
<dbReference type="AlphaFoldDB" id="A0A830HPP1"/>
<protein>
    <recommendedName>
        <fullName evidence="2">G-patch domain-containing protein</fullName>
    </recommendedName>
</protein>
<proteinExistence type="predicted"/>
<gene>
    <name evidence="3" type="ORF">PPROV_000819100</name>
</gene>
<dbReference type="PANTHER" id="PTHR13288:SF8">
    <property type="entry name" value="SPLICING FACTOR 45"/>
    <property type="match status" value="1"/>
</dbReference>
<keyword evidence="4" id="KW-1185">Reference proteome</keyword>
<dbReference type="SMART" id="SM00443">
    <property type="entry name" value="G_patch"/>
    <property type="match status" value="1"/>
</dbReference>
<dbReference type="PANTHER" id="PTHR13288">
    <property type="entry name" value="SPLICING FACTOR 45 SPF45"/>
    <property type="match status" value="1"/>
</dbReference>
<feature type="region of interest" description="Disordered" evidence="1">
    <location>
        <begin position="127"/>
        <end position="183"/>
    </location>
</feature>
<name>A0A830HPP1_9CHLO</name>
<sequence length="283" mass="30408">MLCCVLHSSTTFIVLSSDIFKVGMAPSHSSGAVAGVSDVDLDLDLFASLPSTKAPGALVNNNRSGHGESEGSMLGGGLKVDNVGGLGVAALLPSASASPAPPSAPLHASAPSKRALAPNLAFMRKRTMMQQQQQQNNNNNNNNKQQKHEEEQQQQQQRNQHQHQHRHSGVIMDEPTNPTDELYDPLIPNEYTDVVAERESLALEAEQKQKAAFAFPKPLKDKKRQAEGSMSKAAAMMKAMGWSEGKGLGKDTQGMVEPLVHRKLDARTGVIVPAPPSKKPRST</sequence>
<dbReference type="OrthoDB" id="5411533at2759"/>